<dbReference type="SUPFAM" id="SSF52794">
    <property type="entry name" value="PTS system IIB component-like"/>
    <property type="match status" value="1"/>
</dbReference>
<feature type="domain" description="PRD" evidence="5">
    <location>
        <begin position="196"/>
        <end position="302"/>
    </location>
</feature>
<gene>
    <name evidence="6" type="ORF">B4V02_14245</name>
</gene>
<dbReference type="Pfam" id="PF00874">
    <property type="entry name" value="PRD"/>
    <property type="match status" value="2"/>
</dbReference>
<dbReference type="PANTHER" id="PTHR30185:SF9">
    <property type="entry name" value="MANNITOL-SPECIFIC PHOSPHOTRANSFERASE ENZYME IIA COMPONENT"/>
    <property type="match status" value="1"/>
</dbReference>
<dbReference type="InterPro" id="IPR013011">
    <property type="entry name" value="PTS_EIIB_2"/>
</dbReference>
<dbReference type="Pfam" id="PF00359">
    <property type="entry name" value="PTS_EIIA_2"/>
    <property type="match status" value="1"/>
</dbReference>
<dbReference type="Proteomes" id="UP000214666">
    <property type="component" value="Chromosome"/>
</dbReference>
<name>A0A222WP94_9BACL</name>
<dbReference type="CDD" id="cd00211">
    <property type="entry name" value="PTS_IIA_fru"/>
    <property type="match status" value="1"/>
</dbReference>
<dbReference type="Gene3D" id="1.10.1790.10">
    <property type="entry name" value="PRD domain"/>
    <property type="match status" value="2"/>
</dbReference>
<evidence type="ECO:0000313" key="6">
    <source>
        <dbReference type="EMBL" id="ASR47754.1"/>
    </source>
</evidence>
<dbReference type="GO" id="GO:0006355">
    <property type="term" value="P:regulation of DNA-templated transcription"/>
    <property type="evidence" value="ECO:0007669"/>
    <property type="project" value="InterPro"/>
</dbReference>
<keyword evidence="1" id="KW-0808">Transferase</keyword>
<dbReference type="Pfam" id="PF08279">
    <property type="entry name" value="HTH_11"/>
    <property type="match status" value="1"/>
</dbReference>
<evidence type="ECO:0000259" key="4">
    <source>
        <dbReference type="PROSITE" id="PS51099"/>
    </source>
</evidence>
<keyword evidence="6" id="KW-0762">Sugar transport</keyword>
<dbReference type="InterPro" id="IPR011608">
    <property type="entry name" value="PRD"/>
</dbReference>
<accession>A0A222WP94</accession>
<evidence type="ECO:0000256" key="2">
    <source>
        <dbReference type="ARBA" id="ARBA00022737"/>
    </source>
</evidence>
<sequence>MSLDERSSNILTKLLGSSSHISINELTSAFQVSKRTIYYDIEKINDWLKDNKLSPVYYVRSAGFHLDEDTRKKAPDKFSNIQQWNYEYSQKERKALIAVYIIGREKRVQLEDLINRTRVSRNTAIEDLKLLRSELQDFQTTLLCERHTGYYMKGSEENIRKALTHYLSQLTVDLEWSKSLFSADDIQLDRQPAYGLFEIEQVKSIYQSLTLYERTLKIRFADDTLRNLSIQLFYFLRRMLRRRNVKVDTQLKETLKDSAAFSAASKTVVPALERLSDLPVPSDEIFYLTMHLRDAKLHEMKQSRRDSSSYEKIRDIARRMIDDFQQQACIVFQERAGLEEGLTVHLQSAYHRIQYNLDAPNPLKEMIQEKYKDVYVFTLKVVHHFEIEAGVHLDEDAVAFIAMHFGGWMKREGILFLSRITAVVVCASGIGTSQMLKKQLQELFPMIDFIETMAICDYETAMPQVDFVFSTSPLRSGGNEVFLVSPILSEVEKINLLKRIYAKLGAYDHVGQSIEGLIKIIRKHALIRNEEQLYGQLRDYMARQDWIRIDQAPRPMLNELLTPSRIQRMDRVGSWEDGVAAAAWPLLKEGAIADSYIEAMVENVKQRGPYIIIAPLVAVPHANPLSGVHKTGISLLVLKEGIAFSEQPEHEVRLIFTLAAMNNETHLRALSQLTSLLTDEGNIEKLFRSQSTEEIMEIILRYSV</sequence>
<dbReference type="PROSITE" id="PS51372">
    <property type="entry name" value="PRD_2"/>
    <property type="match status" value="2"/>
</dbReference>
<keyword evidence="2" id="KW-0677">Repeat</keyword>
<dbReference type="CDD" id="cd05568">
    <property type="entry name" value="PTS_IIB_bgl_like"/>
    <property type="match status" value="1"/>
</dbReference>
<dbReference type="InterPro" id="IPR016152">
    <property type="entry name" value="PTrfase/Anion_transptr"/>
</dbReference>
<evidence type="ECO:0000256" key="1">
    <source>
        <dbReference type="ARBA" id="ARBA00022679"/>
    </source>
</evidence>
<feature type="domain" description="PTS EIIA type-2" evidence="3">
    <location>
        <begin position="559"/>
        <end position="702"/>
    </location>
</feature>
<dbReference type="Gene3D" id="3.40.930.10">
    <property type="entry name" value="Mannitol-specific EII, Chain A"/>
    <property type="match status" value="1"/>
</dbReference>
<dbReference type="InterPro" id="IPR013196">
    <property type="entry name" value="HTH_11"/>
</dbReference>
<dbReference type="PROSITE" id="PS51094">
    <property type="entry name" value="PTS_EIIA_TYPE_2"/>
    <property type="match status" value="1"/>
</dbReference>
<dbReference type="KEGG" id="pkb:B4V02_14245"/>
<dbReference type="Gene3D" id="1.10.10.10">
    <property type="entry name" value="Winged helix-like DNA-binding domain superfamily/Winged helix DNA-binding domain"/>
    <property type="match status" value="1"/>
</dbReference>
<protein>
    <submittedName>
        <fullName evidence="6">PTS sugar transporter</fullName>
    </submittedName>
</protein>
<organism evidence="6 7">
    <name type="scientific">Paenibacillus kribbensis</name>
    <dbReference type="NCBI Taxonomy" id="172713"/>
    <lineage>
        <taxon>Bacteria</taxon>
        <taxon>Bacillati</taxon>
        <taxon>Bacillota</taxon>
        <taxon>Bacilli</taxon>
        <taxon>Bacillales</taxon>
        <taxon>Paenibacillaceae</taxon>
        <taxon>Paenibacillus</taxon>
    </lineage>
</organism>
<keyword evidence="6" id="KW-0813">Transport</keyword>
<reference evidence="6 7" key="1">
    <citation type="submission" date="2017-03" db="EMBL/GenBank/DDBJ databases">
        <title>Complete genome sequence of Paenibacillus Kribbensis producing bioflocculants.</title>
        <authorList>
            <person name="Lee H.-G."/>
            <person name="Oh H.-M."/>
        </authorList>
    </citation>
    <scope>NUCLEOTIDE SEQUENCE [LARGE SCALE GENOMIC DNA]</scope>
    <source>
        <strain evidence="6 7">AM49</strain>
    </source>
</reference>
<dbReference type="GO" id="GO:0008982">
    <property type="term" value="F:protein-N(PI)-phosphohistidine-sugar phosphotransferase activity"/>
    <property type="evidence" value="ECO:0007669"/>
    <property type="project" value="InterPro"/>
</dbReference>
<dbReference type="InterPro" id="IPR036388">
    <property type="entry name" value="WH-like_DNA-bd_sf"/>
</dbReference>
<keyword evidence="7" id="KW-1185">Reference proteome</keyword>
<feature type="domain" description="PTS EIIB type-2" evidence="4">
    <location>
        <begin position="420"/>
        <end position="508"/>
    </location>
</feature>
<dbReference type="RefSeq" id="WP_094155310.1">
    <property type="nucleotide sequence ID" value="NZ_CP020028.1"/>
</dbReference>
<dbReference type="SUPFAM" id="SSF63520">
    <property type="entry name" value="PTS-regulatory domain, PRD"/>
    <property type="match status" value="2"/>
</dbReference>
<dbReference type="SUPFAM" id="SSF55804">
    <property type="entry name" value="Phoshotransferase/anion transport protein"/>
    <property type="match status" value="1"/>
</dbReference>
<feature type="domain" description="PRD" evidence="5">
    <location>
        <begin position="308"/>
        <end position="415"/>
    </location>
</feature>
<dbReference type="OrthoDB" id="9776005at2"/>
<dbReference type="PANTHER" id="PTHR30185">
    <property type="entry name" value="CRYPTIC BETA-GLUCOSIDE BGL OPERON ANTITERMINATOR"/>
    <property type="match status" value="1"/>
</dbReference>
<dbReference type="InterPro" id="IPR036095">
    <property type="entry name" value="PTS_EIIB-like_sf"/>
</dbReference>
<dbReference type="AlphaFoldDB" id="A0A222WP94"/>
<proteinExistence type="predicted"/>
<evidence type="ECO:0000259" key="3">
    <source>
        <dbReference type="PROSITE" id="PS51094"/>
    </source>
</evidence>
<dbReference type="EMBL" id="CP020028">
    <property type="protein sequence ID" value="ASR47754.1"/>
    <property type="molecule type" value="Genomic_DNA"/>
</dbReference>
<evidence type="ECO:0000313" key="7">
    <source>
        <dbReference type="Proteomes" id="UP000214666"/>
    </source>
</evidence>
<evidence type="ECO:0000259" key="5">
    <source>
        <dbReference type="PROSITE" id="PS51372"/>
    </source>
</evidence>
<dbReference type="InterPro" id="IPR002178">
    <property type="entry name" value="PTS_EIIA_type-2_dom"/>
</dbReference>
<dbReference type="InterPro" id="IPR050661">
    <property type="entry name" value="BglG_antiterminators"/>
</dbReference>
<dbReference type="STRING" id="172713.GCA_001705305_01609"/>
<dbReference type="PROSITE" id="PS51099">
    <property type="entry name" value="PTS_EIIB_TYPE_2"/>
    <property type="match status" value="1"/>
</dbReference>
<dbReference type="PROSITE" id="PS00372">
    <property type="entry name" value="PTS_EIIA_TYPE_2_HIS"/>
    <property type="match status" value="1"/>
</dbReference>
<dbReference type="Gene3D" id="3.40.50.2300">
    <property type="match status" value="1"/>
</dbReference>
<dbReference type="GO" id="GO:0009401">
    <property type="term" value="P:phosphoenolpyruvate-dependent sugar phosphotransferase system"/>
    <property type="evidence" value="ECO:0007669"/>
    <property type="project" value="InterPro"/>
</dbReference>
<dbReference type="InterPro" id="IPR036634">
    <property type="entry name" value="PRD_sf"/>
</dbReference>